<dbReference type="Pfam" id="PF00032">
    <property type="entry name" value="Cytochrom_B_C"/>
    <property type="match status" value="1"/>
</dbReference>
<evidence type="ECO:0000256" key="13">
    <source>
        <dbReference type="ARBA" id="ARBA00023136"/>
    </source>
</evidence>
<dbReference type="GO" id="GO:0045275">
    <property type="term" value="C:respiratory chain complex III"/>
    <property type="evidence" value="ECO:0007669"/>
    <property type="project" value="InterPro"/>
</dbReference>
<evidence type="ECO:0000256" key="5">
    <source>
        <dbReference type="ARBA" id="ARBA00022448"/>
    </source>
</evidence>
<evidence type="ECO:0000256" key="7">
    <source>
        <dbReference type="ARBA" id="ARBA00022660"/>
    </source>
</evidence>
<dbReference type="InterPro" id="IPR030689">
    <property type="entry name" value="Cytochrome_b"/>
</dbReference>
<dbReference type="Proteomes" id="UP000236751">
    <property type="component" value="Unassembled WGS sequence"/>
</dbReference>
<keyword evidence="11 17" id="KW-1133">Transmembrane helix</keyword>
<feature type="transmembrane region" description="Helical" evidence="17">
    <location>
        <begin position="86"/>
        <end position="109"/>
    </location>
</feature>
<feature type="transmembrane region" description="Helical" evidence="17">
    <location>
        <begin position="37"/>
        <end position="59"/>
    </location>
</feature>
<keyword evidence="5 16" id="KW-0813">Transport</keyword>
<dbReference type="PIRSF" id="PIRSF038885">
    <property type="entry name" value="COB"/>
    <property type="match status" value="1"/>
</dbReference>
<dbReference type="EMBL" id="CP000103">
    <property type="protein sequence ID" value="ABB74307.1"/>
    <property type="molecule type" value="Genomic_DNA"/>
</dbReference>
<dbReference type="STRING" id="323848.Nmul_A1004"/>
<evidence type="ECO:0000256" key="6">
    <source>
        <dbReference type="ARBA" id="ARBA00022617"/>
    </source>
</evidence>
<dbReference type="GO" id="GO:0022904">
    <property type="term" value="P:respiratory electron transport chain"/>
    <property type="evidence" value="ECO:0007669"/>
    <property type="project" value="InterPro"/>
</dbReference>
<dbReference type="FunFam" id="1.20.810.10:FF:000004">
    <property type="entry name" value="Cytochrome b"/>
    <property type="match status" value="1"/>
</dbReference>
<evidence type="ECO:0000256" key="14">
    <source>
        <dbReference type="PIRSR" id="PIRSR038885-1"/>
    </source>
</evidence>
<evidence type="ECO:0000313" key="22">
    <source>
        <dbReference type="Proteomes" id="UP000002718"/>
    </source>
</evidence>
<evidence type="ECO:0000256" key="12">
    <source>
        <dbReference type="ARBA" id="ARBA00023004"/>
    </source>
</evidence>
<organism evidence="20 22">
    <name type="scientific">Nitrosospira multiformis (strain ATCC 25196 / NCIMB 11849 / C 71)</name>
    <dbReference type="NCBI Taxonomy" id="323848"/>
    <lineage>
        <taxon>Bacteria</taxon>
        <taxon>Pseudomonadati</taxon>
        <taxon>Pseudomonadota</taxon>
        <taxon>Betaproteobacteria</taxon>
        <taxon>Nitrosomonadales</taxon>
        <taxon>Nitrosomonadaceae</taxon>
        <taxon>Nitrosospira</taxon>
    </lineage>
</organism>
<feature type="transmembrane region" description="Helical" evidence="17">
    <location>
        <begin position="188"/>
        <end position="210"/>
    </location>
</feature>
<dbReference type="InterPro" id="IPR036150">
    <property type="entry name" value="Cyt_b/b6_C_sf"/>
</dbReference>
<reference evidence="22" key="2">
    <citation type="submission" date="2005-08" db="EMBL/GenBank/DDBJ databases">
        <title>Complete sequence of chromosome 1 of Nitrosospira multiformis ATCC 25196.</title>
        <authorList>
            <person name="Copeland A."/>
            <person name="Lucas S."/>
            <person name="Lapidus A."/>
            <person name="Barry K."/>
            <person name="Detter J.C."/>
            <person name="Glavina T."/>
            <person name="Hammon N."/>
            <person name="Israni S."/>
            <person name="Pitluck S."/>
            <person name="Chain P."/>
            <person name="Malfatti S."/>
            <person name="Shin M."/>
            <person name="Vergez L."/>
            <person name="Schmutz J."/>
            <person name="Larimer F."/>
            <person name="Land M."/>
            <person name="Hauser L."/>
            <person name="Kyrpides N."/>
            <person name="Lykidis A."/>
            <person name="Richardson P."/>
        </authorList>
    </citation>
    <scope>NUCLEOTIDE SEQUENCE [LARGE SCALE GENOMIC DNA]</scope>
    <source>
        <strain evidence="22">ATCC 25196 / NCIMB 11849 / C 71</strain>
    </source>
</reference>
<keyword evidence="13 17" id="KW-0472">Membrane</keyword>
<evidence type="ECO:0000259" key="19">
    <source>
        <dbReference type="PROSITE" id="PS51003"/>
    </source>
</evidence>
<feature type="transmembrane region" description="Helical" evidence="17">
    <location>
        <begin position="378"/>
        <end position="400"/>
    </location>
</feature>
<reference evidence="20 22" key="3">
    <citation type="journal article" date="2008" name="Appl. Environ. Microbiol.">
        <title>Complete genome sequence of Nitrosospira multiformis, an ammonia-oxidizing bacterium from the soil environment.</title>
        <authorList>
            <person name="Norton J.M."/>
            <person name="Klotz M.G."/>
            <person name="Stein L.Y."/>
            <person name="Arp D.J."/>
            <person name="Bottomley P.J."/>
            <person name="Chain P.S."/>
            <person name="Hauser L.J."/>
            <person name="Land M.L."/>
            <person name="Larimer F.W."/>
            <person name="Shin M.W."/>
            <person name="Starkenburg S.R."/>
        </authorList>
    </citation>
    <scope>NUCLEOTIDE SEQUENCE [LARGE SCALE GENOMIC DNA]</scope>
    <source>
        <strain evidence="20">ATCC 25196</strain>
        <strain evidence="22">ATCC 25196 / NCIMB 11849 / C 71</strain>
    </source>
</reference>
<evidence type="ECO:0000256" key="15">
    <source>
        <dbReference type="PIRSR" id="PIRSR038885-2"/>
    </source>
</evidence>
<dbReference type="PROSITE" id="PS51003">
    <property type="entry name" value="CYTB_CTER"/>
    <property type="match status" value="1"/>
</dbReference>
<evidence type="ECO:0000256" key="17">
    <source>
        <dbReference type="SAM" id="Phobius"/>
    </source>
</evidence>
<evidence type="ECO:0000256" key="11">
    <source>
        <dbReference type="ARBA" id="ARBA00022989"/>
    </source>
</evidence>
<accession>Q2YAB4</accession>
<feature type="transmembrane region" description="Helical" evidence="17">
    <location>
        <begin position="250"/>
        <end position="275"/>
    </location>
</feature>
<dbReference type="PROSITE" id="PS51002">
    <property type="entry name" value="CYTB_NTER"/>
    <property type="match status" value="1"/>
</dbReference>
<evidence type="ECO:0000256" key="10">
    <source>
        <dbReference type="ARBA" id="ARBA00022982"/>
    </source>
</evidence>
<evidence type="ECO:0000313" key="23">
    <source>
        <dbReference type="Proteomes" id="UP000236751"/>
    </source>
</evidence>
<keyword evidence="7 16" id="KW-0679">Respiratory chain</keyword>
<feature type="transmembrane region" description="Helical" evidence="17">
    <location>
        <begin position="295"/>
        <end position="314"/>
    </location>
</feature>
<evidence type="ECO:0000256" key="8">
    <source>
        <dbReference type="ARBA" id="ARBA00022692"/>
    </source>
</evidence>
<evidence type="ECO:0000256" key="3">
    <source>
        <dbReference type="ARBA" id="ARBA00011649"/>
    </source>
</evidence>
<comment type="function">
    <text evidence="1 16">Component of the ubiquinol-cytochrome c reductase complex (complex III or cytochrome b-c1 complex), which is a respiratory chain that generates an electrochemical potential coupled to ATP synthesis.</text>
</comment>
<evidence type="ECO:0000256" key="1">
    <source>
        <dbReference type="ARBA" id="ARBA00002444"/>
    </source>
</evidence>
<dbReference type="Proteomes" id="UP000002718">
    <property type="component" value="Chromosome"/>
</dbReference>
<dbReference type="PANTHER" id="PTHR19271">
    <property type="entry name" value="CYTOCHROME B"/>
    <property type="match status" value="1"/>
</dbReference>
<feature type="transmembrane region" description="Helical" evidence="17">
    <location>
        <begin position="121"/>
        <end position="143"/>
    </location>
</feature>
<dbReference type="eggNOG" id="COG1290">
    <property type="taxonomic scope" value="Bacteria"/>
</dbReference>
<dbReference type="PANTHER" id="PTHR19271:SF16">
    <property type="entry name" value="CYTOCHROME B"/>
    <property type="match status" value="1"/>
</dbReference>
<evidence type="ECO:0000256" key="2">
    <source>
        <dbReference type="ARBA" id="ARBA00004141"/>
    </source>
</evidence>
<evidence type="ECO:0000256" key="16">
    <source>
        <dbReference type="RuleBase" id="RU003385"/>
    </source>
</evidence>
<feature type="binding site" description="axial binding residue" evidence="15">
    <location>
        <position position="105"/>
    </location>
    <ligand>
        <name>heme b</name>
        <dbReference type="ChEBI" id="CHEBI:60344"/>
        <label>b566</label>
    </ligand>
    <ligandPart>
        <name>Fe</name>
        <dbReference type="ChEBI" id="CHEBI:18248"/>
    </ligandPart>
</feature>
<feature type="transmembrane region" description="Helical" evidence="17">
    <location>
        <begin position="155"/>
        <end position="176"/>
    </location>
</feature>
<dbReference type="GO" id="GO:0046872">
    <property type="term" value="F:metal ion binding"/>
    <property type="evidence" value="ECO:0007669"/>
    <property type="project" value="UniProtKB-KW"/>
</dbReference>
<evidence type="ECO:0000313" key="21">
    <source>
        <dbReference type="EMBL" id="SEF49977.1"/>
    </source>
</evidence>
<keyword evidence="12 15" id="KW-0408">Iron</keyword>
<feature type="binding site" evidence="14">
    <location>
        <position position="212"/>
    </location>
    <ligand>
        <name>a ubiquinone</name>
        <dbReference type="ChEBI" id="CHEBI:16389"/>
    </ligand>
</feature>
<keyword evidence="10 16" id="KW-0249">Electron transport</keyword>
<dbReference type="InterPro" id="IPR005797">
    <property type="entry name" value="Cyt_b/b6_N"/>
</dbReference>
<dbReference type="SUPFAM" id="SSF81342">
    <property type="entry name" value="Transmembrane di-heme cytochromes"/>
    <property type="match status" value="1"/>
</dbReference>
<dbReference type="RefSeq" id="WP_011380352.1">
    <property type="nucleotide sequence ID" value="NC_007614.1"/>
</dbReference>
<dbReference type="InterPro" id="IPR027387">
    <property type="entry name" value="Cytb/b6-like_sf"/>
</dbReference>
<feature type="transmembrane region" description="Helical" evidence="17">
    <location>
        <begin position="351"/>
        <end position="372"/>
    </location>
</feature>
<feature type="binding site" description="axial binding residue" evidence="15">
    <location>
        <position position="91"/>
    </location>
    <ligand>
        <name>heme b</name>
        <dbReference type="ChEBI" id="CHEBI:60344"/>
        <label>b562</label>
    </ligand>
    <ligandPart>
        <name>Fe</name>
        <dbReference type="ChEBI" id="CHEBI:18248"/>
    </ligandPart>
</feature>
<name>Q2YAB4_NITMU</name>
<keyword evidence="8 16" id="KW-0812">Transmembrane</keyword>
<dbReference type="CDD" id="cd00284">
    <property type="entry name" value="Cytochrome_b_N"/>
    <property type="match status" value="1"/>
</dbReference>
<dbReference type="EMBL" id="FNVK01000002">
    <property type="protein sequence ID" value="SEF49977.1"/>
    <property type="molecule type" value="Genomic_DNA"/>
</dbReference>
<comment type="subunit">
    <text evidence="3 16">The main subunits of complex b-c1 are: cytochrome b, cytochrome c1 and the Rieske protein.</text>
</comment>
<reference evidence="20" key="1">
    <citation type="submission" date="2005-08" db="EMBL/GenBank/DDBJ databases">
        <title>Complete sequence of Chromosome 1 of Nitrosospira multiformis ATCC 25196.</title>
        <authorList>
            <consortium name="US DOE Joint Genome Institute"/>
            <person name="Copeland A."/>
            <person name="Lucas S."/>
            <person name="Lapidus A."/>
            <person name="Barry K."/>
            <person name="Detter J.C."/>
            <person name="Glavina T."/>
            <person name="Hammon N."/>
            <person name="Israni S."/>
            <person name="Pitluck S."/>
            <person name="Chain P."/>
            <person name="Malfatti S."/>
            <person name="Shin M."/>
            <person name="Vergez L."/>
            <person name="Schmutz J."/>
            <person name="Larimer F."/>
            <person name="Land M."/>
            <person name="Hauser L."/>
            <person name="Kyrpides N."/>
            <person name="Lykidis A."/>
            <person name="Richardson P."/>
        </authorList>
    </citation>
    <scope>NUCLEOTIDE SEQUENCE</scope>
    <source>
        <strain evidence="20">ATCC 25196</strain>
    </source>
</reference>
<dbReference type="InterPro" id="IPR005798">
    <property type="entry name" value="Cyt_b/b6_C"/>
</dbReference>
<sequence length="414" mass="47516">MSKRLEAMIGWIDARFPLTANWRAHLSEYYAPKNFNFWYYFGSLAMLVLVNQLLTGIFLTMNYKPDASMAFASVEYIMRDVNYGWIIRYMHSTGASMFFVVVYLHMFRGMMYGSYRKPRELLWVIGMGIFFVLMMLAFTGYILPWGQMSYWGAQVIISMIGAIPVIGQTLSNWILGDFMLSDAALNRFFAYHVVTLPGLLVVLVIVHILALHEVGSNNPDGIEIKANKDPVTHIPVDGIPFHPYYSVKDIFGVVVFLIVFTGIIFFMPEMGGYFLEYNNFIPANTLQTPDHIAPVWYFTPYYSMLRAVTVNFLWIDAKLWGIVLMGGSVAIFALLPWLDRSPVKSIRYKGPIFKFALTLFVISVLVLGWLGTKSPTPLYTLLAQIFTVIYFAFFILMPWYSKIDKTKPEPTRVR</sequence>
<dbReference type="GO" id="GO:0016491">
    <property type="term" value="F:oxidoreductase activity"/>
    <property type="evidence" value="ECO:0007669"/>
    <property type="project" value="InterPro"/>
</dbReference>
<comment type="subcellular location">
    <subcellularLocation>
        <location evidence="2">Membrane</location>
        <topology evidence="2">Multi-pass membrane protein</topology>
    </subcellularLocation>
</comment>
<dbReference type="Gene3D" id="1.20.810.10">
    <property type="entry name" value="Cytochrome Bc1 Complex, Chain C"/>
    <property type="match status" value="1"/>
</dbReference>
<comment type="similarity">
    <text evidence="16">Belongs to the cytochrome b family.</text>
</comment>
<protein>
    <recommendedName>
        <fullName evidence="4 16">Cytochrome b</fullName>
    </recommendedName>
</protein>
<comment type="cofactor">
    <cofactor evidence="16">
        <name>heme b</name>
        <dbReference type="ChEBI" id="CHEBI:60344"/>
    </cofactor>
    <text evidence="16">Binds 2 heme groups non-covalently.</text>
</comment>
<feature type="domain" description="Cytochrome b/b6 N-terminal region profile" evidence="18">
    <location>
        <begin position="8"/>
        <end position="220"/>
    </location>
</feature>
<feature type="binding site" description="axial binding residue" evidence="15">
    <location>
        <position position="192"/>
    </location>
    <ligand>
        <name>heme b</name>
        <dbReference type="ChEBI" id="CHEBI:60344"/>
        <label>b562</label>
    </ligand>
    <ligandPart>
        <name>Fe</name>
        <dbReference type="ChEBI" id="CHEBI:18248"/>
    </ligandPart>
</feature>
<dbReference type="GO" id="GO:0008121">
    <property type="term" value="F:quinol-cytochrome-c reductase activity"/>
    <property type="evidence" value="ECO:0007669"/>
    <property type="project" value="InterPro"/>
</dbReference>
<feature type="domain" description="Cytochrome b/b6 C-terminal region profile" evidence="19">
    <location>
        <begin position="231"/>
        <end position="411"/>
    </location>
</feature>
<dbReference type="OrthoDB" id="9804503at2"/>
<dbReference type="HOGENOM" id="CLU_031114_3_0_4"/>
<dbReference type="SUPFAM" id="SSF81648">
    <property type="entry name" value="a domain/subunit of cytochrome bc1 complex (Ubiquinol-cytochrome c reductase)"/>
    <property type="match status" value="1"/>
</dbReference>
<feature type="transmembrane region" description="Helical" evidence="17">
    <location>
        <begin position="320"/>
        <end position="339"/>
    </location>
</feature>
<evidence type="ECO:0000256" key="4">
    <source>
        <dbReference type="ARBA" id="ARBA00013531"/>
    </source>
</evidence>
<evidence type="ECO:0000259" key="18">
    <source>
        <dbReference type="PROSITE" id="PS51002"/>
    </source>
</evidence>
<reference evidence="21 23" key="4">
    <citation type="submission" date="2016-10" db="EMBL/GenBank/DDBJ databases">
        <authorList>
            <person name="de Groot N.N."/>
        </authorList>
    </citation>
    <scope>NUCLEOTIDE SEQUENCE [LARGE SCALE GENOMIC DNA]</scope>
    <source>
        <strain evidence="21 23">Nl13</strain>
    </source>
</reference>
<keyword evidence="22" id="KW-1185">Reference proteome</keyword>
<proteinExistence type="inferred from homology"/>
<dbReference type="InterPro" id="IPR048259">
    <property type="entry name" value="Cytochrome_b_N_euk/bac"/>
</dbReference>
<gene>
    <name evidence="20" type="ordered locus">Nmul_A1004</name>
    <name evidence="21" type="ORF">SAMN05216403_102182</name>
</gene>
<dbReference type="AlphaFoldDB" id="Q2YAB4"/>
<dbReference type="InterPro" id="IPR016174">
    <property type="entry name" value="Di-haem_cyt_TM"/>
</dbReference>
<evidence type="ECO:0000256" key="9">
    <source>
        <dbReference type="ARBA" id="ARBA00022723"/>
    </source>
</evidence>
<comment type="cofactor">
    <cofactor evidence="15">
        <name>heme</name>
        <dbReference type="ChEBI" id="CHEBI:30413"/>
    </cofactor>
    <text evidence="15">Binds 2 heme groups non-covalently.</text>
</comment>
<dbReference type="Pfam" id="PF00033">
    <property type="entry name" value="Cytochrome_B"/>
    <property type="match status" value="1"/>
</dbReference>
<evidence type="ECO:0000313" key="20">
    <source>
        <dbReference type="EMBL" id="ABB74307.1"/>
    </source>
</evidence>
<dbReference type="KEGG" id="nmu:Nmul_A1004"/>
<feature type="binding site" description="axial binding residue" evidence="15">
    <location>
        <position position="207"/>
    </location>
    <ligand>
        <name>heme b</name>
        <dbReference type="ChEBI" id="CHEBI:60344"/>
        <label>b566</label>
    </ligand>
    <ligandPart>
        <name>Fe</name>
        <dbReference type="ChEBI" id="CHEBI:18248"/>
    </ligandPart>
</feature>
<keyword evidence="9 15" id="KW-0479">Metal-binding</keyword>
<keyword evidence="6 15" id="KW-0349">Heme</keyword>